<dbReference type="InterPro" id="IPR036770">
    <property type="entry name" value="Ankyrin_rpt-contain_sf"/>
</dbReference>
<gene>
    <name evidence="2" type="primary">Aste57867_13029</name>
    <name evidence="1" type="ORF">As57867_012981</name>
    <name evidence="2" type="ORF">ASTE57867_13029</name>
</gene>
<dbReference type="InterPro" id="IPR052050">
    <property type="entry name" value="SecEffector_AnkRepeat"/>
</dbReference>
<dbReference type="AlphaFoldDB" id="A0A485KXJ9"/>
<reference evidence="1" key="2">
    <citation type="submission" date="2019-06" db="EMBL/GenBank/DDBJ databases">
        <title>Genomics analysis of Aphanomyces spp. identifies a new class of oomycete effector associated with host adaptation.</title>
        <authorList>
            <person name="Gaulin E."/>
        </authorList>
    </citation>
    <scope>NUCLEOTIDE SEQUENCE</scope>
    <source>
        <strain evidence="1">CBS 578.67</strain>
    </source>
</reference>
<dbReference type="Proteomes" id="UP000332933">
    <property type="component" value="Unassembled WGS sequence"/>
</dbReference>
<dbReference type="SUPFAM" id="SSF48403">
    <property type="entry name" value="Ankyrin repeat"/>
    <property type="match status" value="2"/>
</dbReference>
<dbReference type="PANTHER" id="PTHR46586:SF3">
    <property type="entry name" value="ANKYRIN REPEAT-CONTAINING PROTEIN"/>
    <property type="match status" value="1"/>
</dbReference>
<evidence type="ECO:0000313" key="1">
    <source>
        <dbReference type="EMBL" id="KAF0696197.1"/>
    </source>
</evidence>
<name>A0A485KXJ9_9STRA</name>
<evidence type="ECO:0000313" key="2">
    <source>
        <dbReference type="EMBL" id="VFT89874.1"/>
    </source>
</evidence>
<protein>
    <submittedName>
        <fullName evidence="2">Aste57867_13029 protein</fullName>
    </submittedName>
</protein>
<dbReference type="Gene3D" id="1.25.40.20">
    <property type="entry name" value="Ankyrin repeat-containing domain"/>
    <property type="match status" value="2"/>
</dbReference>
<dbReference type="PANTHER" id="PTHR46586">
    <property type="entry name" value="ANKYRIN REPEAT-CONTAINING PROTEIN"/>
    <property type="match status" value="1"/>
</dbReference>
<organism evidence="2 3">
    <name type="scientific">Aphanomyces stellatus</name>
    <dbReference type="NCBI Taxonomy" id="120398"/>
    <lineage>
        <taxon>Eukaryota</taxon>
        <taxon>Sar</taxon>
        <taxon>Stramenopiles</taxon>
        <taxon>Oomycota</taxon>
        <taxon>Saprolegniomycetes</taxon>
        <taxon>Saprolegniales</taxon>
        <taxon>Verrucalvaceae</taxon>
        <taxon>Aphanomyces</taxon>
    </lineage>
</organism>
<dbReference type="EMBL" id="VJMH01005419">
    <property type="protein sequence ID" value="KAF0696197.1"/>
    <property type="molecule type" value="Genomic_DNA"/>
</dbReference>
<accession>A0A485KXJ9</accession>
<evidence type="ECO:0000313" key="3">
    <source>
        <dbReference type="Proteomes" id="UP000332933"/>
    </source>
</evidence>
<dbReference type="OrthoDB" id="543798at2759"/>
<proteinExistence type="predicted"/>
<sequence>MASAAHACLTSADVLHVIQTFQVGVYQDMLPFLTLPHGDHVSEELDTSTALGPWFLVYSTTRLDKLLCLLPHMRPIVLHHAATTGSLPLLQTLHSKFGLDTVDDSFLTVLARHGHITCIQYCLDTCFNDACIDSVLHQAALHSQWPVVECVFRRFPYSYARAFAFVASSGPKDLIELFLPHQNDKAISKAMESAAANGQLQAVQVLHVRDSGSTTITKPSDMQSNVGAKQAMNRAAENGHLDVVQWLHVHRPHGCTTNAMDFAAKNGHLAVVQWLHTHRTEGCTPQAVTMAAKSGHLEMVQWLYCHYAGLVTTEALAQAVEQGHAEIVQFLVETVGLAVDERALVAAAKFGDCSMVQYLGQRRVPNTTSAQVMDIAAANGHLEVVQCLHSLGYAASNRAMDRAALGGHLEMVLWLHANRTDGCTTFAMDSASSGGHLQLIQWLHKHRTEGCTTNAMDNAALNGHLEVVQFLHAHRHEGCTAMAMDGAAIGSHLHVVQFLHHNRHEGCSKRAIEGAIANGHVITVRWLCAHRLSDFNQSRAQVSLPYGNLRMMSFLLNSLPHLVPWNATKMALDGGFLDTVRLLHEHGFQIVSKGKVYASEPLNLFVERHRQYTCPVKS</sequence>
<dbReference type="InterPro" id="IPR002110">
    <property type="entry name" value="Ankyrin_rpt"/>
</dbReference>
<keyword evidence="3" id="KW-1185">Reference proteome</keyword>
<dbReference type="Pfam" id="PF13637">
    <property type="entry name" value="Ank_4"/>
    <property type="match status" value="1"/>
</dbReference>
<dbReference type="Pfam" id="PF12796">
    <property type="entry name" value="Ank_2"/>
    <property type="match status" value="1"/>
</dbReference>
<reference evidence="2 3" key="1">
    <citation type="submission" date="2019-03" db="EMBL/GenBank/DDBJ databases">
        <authorList>
            <person name="Gaulin E."/>
            <person name="Dumas B."/>
        </authorList>
    </citation>
    <scope>NUCLEOTIDE SEQUENCE [LARGE SCALE GENOMIC DNA]</scope>
    <source>
        <strain evidence="2">CBS 568.67</strain>
    </source>
</reference>
<dbReference type="EMBL" id="CAADRA010005440">
    <property type="protein sequence ID" value="VFT89874.1"/>
    <property type="molecule type" value="Genomic_DNA"/>
</dbReference>